<dbReference type="InterPro" id="IPR025736">
    <property type="entry name" value="PucR_C-HTH_dom"/>
</dbReference>
<comment type="caution">
    <text evidence="4">The sequence shown here is derived from an EMBL/GenBank/DDBJ whole genome shotgun (WGS) entry which is preliminary data.</text>
</comment>
<accession>A0ABP7UWF0</accession>
<gene>
    <name evidence="4" type="ORF">GCM10022214_01330</name>
</gene>
<evidence type="ECO:0000256" key="1">
    <source>
        <dbReference type="ARBA" id="ARBA00006754"/>
    </source>
</evidence>
<organism evidence="4 5">
    <name type="scientific">Actinomadura miaoliensis</name>
    <dbReference type="NCBI Taxonomy" id="430685"/>
    <lineage>
        <taxon>Bacteria</taxon>
        <taxon>Bacillati</taxon>
        <taxon>Actinomycetota</taxon>
        <taxon>Actinomycetes</taxon>
        <taxon>Streptosporangiales</taxon>
        <taxon>Thermomonosporaceae</taxon>
        <taxon>Actinomadura</taxon>
    </lineage>
</organism>
<evidence type="ECO:0000259" key="3">
    <source>
        <dbReference type="Pfam" id="PF17853"/>
    </source>
</evidence>
<evidence type="ECO:0000313" key="4">
    <source>
        <dbReference type="EMBL" id="GAA4054315.1"/>
    </source>
</evidence>
<dbReference type="Gene3D" id="1.10.10.2840">
    <property type="entry name" value="PucR C-terminal helix-turn-helix domain"/>
    <property type="match status" value="1"/>
</dbReference>
<dbReference type="Pfam" id="PF17853">
    <property type="entry name" value="GGDEF_2"/>
    <property type="match status" value="1"/>
</dbReference>
<evidence type="ECO:0000313" key="5">
    <source>
        <dbReference type="Proteomes" id="UP001500683"/>
    </source>
</evidence>
<dbReference type="InterPro" id="IPR041522">
    <property type="entry name" value="CdaR_GGDEF"/>
</dbReference>
<comment type="similarity">
    <text evidence="1">Belongs to the CdaR family.</text>
</comment>
<name>A0ABP7UWF0_9ACTN</name>
<dbReference type="InterPro" id="IPR051448">
    <property type="entry name" value="CdaR-like_regulators"/>
</dbReference>
<dbReference type="PANTHER" id="PTHR33744">
    <property type="entry name" value="CARBOHYDRATE DIACID REGULATOR"/>
    <property type="match status" value="1"/>
</dbReference>
<dbReference type="InterPro" id="IPR042070">
    <property type="entry name" value="PucR_C-HTH_sf"/>
</dbReference>
<dbReference type="PANTHER" id="PTHR33744:SF1">
    <property type="entry name" value="DNA-BINDING TRANSCRIPTIONAL ACTIVATOR ADER"/>
    <property type="match status" value="1"/>
</dbReference>
<dbReference type="EMBL" id="BAAAZG010000001">
    <property type="protein sequence ID" value="GAA4054315.1"/>
    <property type="molecule type" value="Genomic_DNA"/>
</dbReference>
<feature type="domain" description="PucR C-terminal helix-turn-helix" evidence="2">
    <location>
        <begin position="451"/>
        <end position="509"/>
    </location>
</feature>
<protein>
    <submittedName>
        <fullName evidence="4">Helix-turn-helix domain-containing protein</fullName>
    </submittedName>
</protein>
<evidence type="ECO:0000259" key="2">
    <source>
        <dbReference type="Pfam" id="PF13556"/>
    </source>
</evidence>
<reference evidence="5" key="1">
    <citation type="journal article" date="2019" name="Int. J. Syst. Evol. Microbiol.">
        <title>The Global Catalogue of Microorganisms (GCM) 10K type strain sequencing project: providing services to taxonomists for standard genome sequencing and annotation.</title>
        <authorList>
            <consortium name="The Broad Institute Genomics Platform"/>
            <consortium name="The Broad Institute Genome Sequencing Center for Infectious Disease"/>
            <person name="Wu L."/>
            <person name="Ma J."/>
        </authorList>
    </citation>
    <scope>NUCLEOTIDE SEQUENCE [LARGE SCALE GENOMIC DNA]</scope>
    <source>
        <strain evidence="5">JCM 16702</strain>
    </source>
</reference>
<dbReference type="Proteomes" id="UP001500683">
    <property type="component" value="Unassembled WGS sequence"/>
</dbReference>
<dbReference type="Pfam" id="PF13556">
    <property type="entry name" value="HTH_30"/>
    <property type="match status" value="1"/>
</dbReference>
<feature type="domain" description="CdaR GGDEF-like" evidence="3">
    <location>
        <begin position="280"/>
        <end position="398"/>
    </location>
</feature>
<dbReference type="RefSeq" id="WP_344939235.1">
    <property type="nucleotide sequence ID" value="NZ_BAAAZG010000001.1"/>
</dbReference>
<proteinExistence type="inferred from homology"/>
<keyword evidence="5" id="KW-1185">Reference proteome</keyword>
<sequence length="515" mass="54457">MRVITVGDLLAHDRLRDGTVIGGRTGLDAAVHDVMLVVTGPELGDAPYGTAAVFDLGGATSAYRRDHLVEIVCRRLHARNGRLLVVAGGPFDPALSTVRLTDRLGLPVVAAPDVAPPVLTAELLALVHAPQVAVGRRLATGAARLRTTGSLDEVLAVLDSLLDARTSLSTADGTVLAGRAPRHAVPTPTEPAVPIAERDGQVSTALCPVPGTDDSRLWMISQCERTGPLWRDAALGLLDIAVPYAAAWFAAERLTAERDARVRGELLTQILGHEGPLPRHLAGQAARLGWRLHGWHSGIHFTLIGTSIPAPVTVTAVLTNCLRAHGLEGRLVEQAGGWSGWHTDEAPAADSATITEAVERALADYHGAANAPPIVAGIGRASAGPTGLALTLTDARNASLVAAATKKPGTVQHSEHLGTKRMLLDWYGSSTARQEAEQMLAPLLRHGRETLLETVECYLDTGCSASAAAQRLGLHRNTVTRRIQRAEALLGTPLSDPDDRLSLQLACRLYRLAKD</sequence>